<dbReference type="Proteomes" id="UP001165205">
    <property type="component" value="Unassembled WGS sequence"/>
</dbReference>
<dbReference type="InterPro" id="IPR036396">
    <property type="entry name" value="Cyt_P450_sf"/>
</dbReference>
<comment type="caution">
    <text evidence="5">The sequence shown here is derived from an EMBL/GenBank/DDBJ whole genome shotgun (WGS) entry which is preliminary data.</text>
</comment>
<evidence type="ECO:0000313" key="6">
    <source>
        <dbReference type="Proteomes" id="UP001165205"/>
    </source>
</evidence>
<proteinExistence type="inferred from homology"/>
<evidence type="ECO:0000256" key="4">
    <source>
        <dbReference type="ARBA" id="ARBA00023004"/>
    </source>
</evidence>
<dbReference type="AlphaFoldDB" id="A0AAN5BZS5"/>
<dbReference type="GO" id="GO:0004497">
    <property type="term" value="F:monooxygenase activity"/>
    <property type="evidence" value="ECO:0007669"/>
    <property type="project" value="InterPro"/>
</dbReference>
<dbReference type="SUPFAM" id="SSF48264">
    <property type="entry name" value="Cytochrome P450"/>
    <property type="match status" value="1"/>
</dbReference>
<protein>
    <submittedName>
        <fullName evidence="5">Unnamed protein product</fullName>
    </submittedName>
</protein>
<dbReference type="Pfam" id="PF00067">
    <property type="entry name" value="p450"/>
    <property type="match status" value="1"/>
</dbReference>
<organism evidence="5 6">
    <name type="scientific">Aspergillus oryzae</name>
    <name type="common">Yellow koji mold</name>
    <dbReference type="NCBI Taxonomy" id="5062"/>
    <lineage>
        <taxon>Eukaryota</taxon>
        <taxon>Fungi</taxon>
        <taxon>Dikarya</taxon>
        <taxon>Ascomycota</taxon>
        <taxon>Pezizomycotina</taxon>
        <taxon>Eurotiomycetes</taxon>
        <taxon>Eurotiomycetidae</taxon>
        <taxon>Eurotiales</taxon>
        <taxon>Aspergillaceae</taxon>
        <taxon>Aspergillus</taxon>
        <taxon>Aspergillus subgen. Circumdati</taxon>
    </lineage>
</organism>
<evidence type="ECO:0000256" key="2">
    <source>
        <dbReference type="ARBA" id="ARBA00022723"/>
    </source>
</evidence>
<dbReference type="PANTHER" id="PTHR46300:SF11">
    <property type="entry name" value="OXIDOREDUCTASE, PUTATIVE-RELATED"/>
    <property type="match status" value="1"/>
</dbReference>
<dbReference type="GO" id="GO:0005506">
    <property type="term" value="F:iron ion binding"/>
    <property type="evidence" value="ECO:0007669"/>
    <property type="project" value="InterPro"/>
</dbReference>
<keyword evidence="4" id="KW-0408">Iron</keyword>
<reference evidence="5" key="1">
    <citation type="submission" date="2023-04" db="EMBL/GenBank/DDBJ databases">
        <title>Aspergillus oryzae NBRC 4228.</title>
        <authorList>
            <person name="Ichikawa N."/>
            <person name="Sato H."/>
            <person name="Tonouchi N."/>
        </authorList>
    </citation>
    <scope>NUCLEOTIDE SEQUENCE</scope>
    <source>
        <strain evidence="5">NBRC 4228</strain>
    </source>
</reference>
<sequence>MKEGKKVVLDCLAKTMVEMRDKEDLDDPDMAILASTFMIGGAETEELDLVVGRDHLPGIEDEQNLPYCHAIIKEVERVHNSFWLGTPHVASEDCVYREKYIPQETVLVLNTWTMHYDPTRHSNPETFDVCFI</sequence>
<dbReference type="GO" id="GO:0020037">
    <property type="term" value="F:heme binding"/>
    <property type="evidence" value="ECO:0007669"/>
    <property type="project" value="InterPro"/>
</dbReference>
<dbReference type="InterPro" id="IPR001128">
    <property type="entry name" value="Cyt_P450"/>
</dbReference>
<dbReference type="Gene3D" id="1.10.630.10">
    <property type="entry name" value="Cytochrome P450"/>
    <property type="match status" value="1"/>
</dbReference>
<gene>
    <name evidence="5" type="ORF">Aory04_000897400</name>
</gene>
<dbReference type="GO" id="GO:0016705">
    <property type="term" value="F:oxidoreductase activity, acting on paired donors, with incorporation or reduction of molecular oxygen"/>
    <property type="evidence" value="ECO:0007669"/>
    <property type="project" value="InterPro"/>
</dbReference>
<evidence type="ECO:0000256" key="3">
    <source>
        <dbReference type="ARBA" id="ARBA00023002"/>
    </source>
</evidence>
<accession>A0AAN5BZS5</accession>
<evidence type="ECO:0000256" key="1">
    <source>
        <dbReference type="ARBA" id="ARBA00010617"/>
    </source>
</evidence>
<dbReference type="InterPro" id="IPR050364">
    <property type="entry name" value="Cytochrome_P450_fung"/>
</dbReference>
<name>A0AAN5BZS5_ASPOZ</name>
<evidence type="ECO:0000313" key="5">
    <source>
        <dbReference type="EMBL" id="GMG33446.1"/>
    </source>
</evidence>
<comment type="similarity">
    <text evidence="1">Belongs to the cytochrome P450 family.</text>
</comment>
<dbReference type="EMBL" id="BSYA01000118">
    <property type="protein sequence ID" value="GMG33446.1"/>
    <property type="molecule type" value="Genomic_DNA"/>
</dbReference>
<keyword evidence="2" id="KW-0479">Metal-binding</keyword>
<keyword evidence="3" id="KW-0560">Oxidoreductase</keyword>
<dbReference type="PANTHER" id="PTHR46300">
    <property type="entry name" value="P450, PUTATIVE (EUROFUNG)-RELATED-RELATED"/>
    <property type="match status" value="1"/>
</dbReference>